<name>A0A154L4T1_9PROT</name>
<dbReference type="EMBL" id="LPVY01000013">
    <property type="protein sequence ID" value="KZB64103.1"/>
    <property type="molecule type" value="Genomic_DNA"/>
</dbReference>
<evidence type="ECO:0000313" key="1">
    <source>
        <dbReference type="EMBL" id="KZB64103.1"/>
    </source>
</evidence>
<comment type="caution">
    <text evidence="1">The sequence shown here is derived from an EMBL/GenBank/DDBJ whole genome shotgun (WGS) entry which is preliminary data.</text>
</comment>
<accession>A0A154L4T1</accession>
<dbReference type="OrthoDB" id="7360696at2"/>
<evidence type="ECO:0000313" key="2">
    <source>
        <dbReference type="Proteomes" id="UP000076335"/>
    </source>
</evidence>
<protein>
    <submittedName>
        <fullName evidence="1">Uncharacterized protein</fullName>
    </submittedName>
</protein>
<dbReference type="Proteomes" id="UP000076335">
    <property type="component" value="Unassembled WGS sequence"/>
</dbReference>
<sequence>MNQVTQRKYRDEVETFLSRLETQARKLVALADVIEKTVDTTEVTGYRPFREEVDNFKALSLVITDRLAKLEKHPKKDELEEQFHKLQILMLRIVIKTSLKFFFVMSAKPVLPLGAREMFQSELRTLYEAERMISHPRYVSHLDESAKDDLEVAKEILQEIIENAPALLNFSKRKKRKGPSRNAG</sequence>
<reference evidence="1 2" key="1">
    <citation type="submission" date="2015-12" db="EMBL/GenBank/DDBJ databases">
        <title>Genome sequence of Thalassospira lucentensis MCCC 1A02072.</title>
        <authorList>
            <person name="Lu L."/>
            <person name="Lai Q."/>
            <person name="Shao Z."/>
            <person name="Qian P."/>
        </authorList>
    </citation>
    <scope>NUCLEOTIDE SEQUENCE [LARGE SCALE GENOMIC DNA]</scope>
    <source>
        <strain evidence="1 2">MCCC 1A02072</strain>
    </source>
</reference>
<gene>
    <name evidence="1" type="ORF">AUP42_20165</name>
</gene>
<dbReference type="AlphaFoldDB" id="A0A154L4T1"/>
<organism evidence="1 2">
    <name type="scientific">Thalassospira lucentensis</name>
    <dbReference type="NCBI Taxonomy" id="168935"/>
    <lineage>
        <taxon>Bacteria</taxon>
        <taxon>Pseudomonadati</taxon>
        <taxon>Pseudomonadota</taxon>
        <taxon>Alphaproteobacteria</taxon>
        <taxon>Rhodospirillales</taxon>
        <taxon>Thalassospiraceae</taxon>
        <taxon>Thalassospira</taxon>
    </lineage>
</organism>
<proteinExistence type="predicted"/>
<dbReference type="RefSeq" id="WP_062952081.1">
    <property type="nucleotide sequence ID" value="NZ_LPVY01000013.1"/>
</dbReference>